<name>A0A1N7CA96_9EURY</name>
<dbReference type="Gene3D" id="1.10.3540.10">
    <property type="entry name" value="uncharacterized protein from magnetospirillum magneticum domain"/>
    <property type="match status" value="1"/>
</dbReference>
<reference evidence="2 3" key="2">
    <citation type="submission" date="2017-01" db="EMBL/GenBank/DDBJ databases">
        <authorList>
            <person name="Mah S.A."/>
            <person name="Swanson W.J."/>
            <person name="Moy G.W."/>
            <person name="Vacquier V.D."/>
        </authorList>
    </citation>
    <scope>NUCLEOTIDE SEQUENCE [LARGE SCALE GENOMIC DNA]</scope>
    <source>
        <strain evidence="2 3">CGMCC 1.8909</strain>
    </source>
</reference>
<reference evidence="1 4" key="1">
    <citation type="submission" date="2017-01" db="EMBL/GenBank/DDBJ databases">
        <title>Complete genome sequence of Haloterrigena daqingensis type strain (JX313T).</title>
        <authorList>
            <person name="Shuang W."/>
        </authorList>
    </citation>
    <scope>NUCLEOTIDE SEQUENCE [LARGE SCALE GENOMIC DNA]</scope>
    <source>
        <strain evidence="1 4">JX313</strain>
    </source>
</reference>
<dbReference type="EMBL" id="CP019327">
    <property type="protein sequence ID" value="APX96812.1"/>
    <property type="molecule type" value="Genomic_DNA"/>
</dbReference>
<sequence length="263" mass="31405">MMTQPVDSEDVEYDSWIAHNTTYIEETKRVLEEYVELQSFDDTKERVVGDNILNKETSKYRKTVFREIARRYIPHEDEYVETPLMRVLASEVDETIKEWILYYEFSQNKLIRQLTIDFLYKKYTSGSLLIQAPEIREYITELGKNHPEIQDWSQSTLEEASTKYLSALKNFGLLKGTLEKEFEVFYVPDEAIAYVCYQLYGDDAETVEELVSHPDWRLFFFDEDEVRRRLQGISPRYIRYEKRGSTERIEPVFDDIHEAIDDF</sequence>
<evidence type="ECO:0000313" key="3">
    <source>
        <dbReference type="Proteomes" id="UP000185687"/>
    </source>
</evidence>
<organism evidence="2 3">
    <name type="scientific">Natronorubrum daqingense</name>
    <dbReference type="NCBI Taxonomy" id="588898"/>
    <lineage>
        <taxon>Archaea</taxon>
        <taxon>Methanobacteriati</taxon>
        <taxon>Methanobacteriota</taxon>
        <taxon>Stenosarchaea group</taxon>
        <taxon>Halobacteria</taxon>
        <taxon>Halobacteriales</taxon>
        <taxon>Natrialbaceae</taxon>
        <taxon>Natronorubrum</taxon>
    </lineage>
</organism>
<protein>
    <submittedName>
        <fullName evidence="2">Putative inner membrane protein</fullName>
    </submittedName>
</protein>
<dbReference type="RefSeq" id="WP_076580855.1">
    <property type="nucleotide sequence ID" value="NZ_CP019327.1"/>
</dbReference>
<gene>
    <name evidence="1" type="ORF">BB347_09370</name>
    <name evidence="2" type="ORF">SAMN05421809_1598</name>
</gene>
<dbReference type="Proteomes" id="UP000187321">
    <property type="component" value="Chromosome"/>
</dbReference>
<proteinExistence type="predicted"/>
<dbReference type="KEGG" id="hda:BB347_09370"/>
<dbReference type="Pfam" id="PF08849">
    <property type="entry name" value="BrxA"/>
    <property type="match status" value="1"/>
</dbReference>
<keyword evidence="3" id="KW-1185">Reference proteome</keyword>
<dbReference type="OrthoDB" id="259924at2157"/>
<evidence type="ECO:0000313" key="4">
    <source>
        <dbReference type="Proteomes" id="UP000187321"/>
    </source>
</evidence>
<evidence type="ECO:0000313" key="2">
    <source>
        <dbReference type="EMBL" id="SIR60518.1"/>
    </source>
</evidence>
<dbReference type="GeneID" id="30956151"/>
<dbReference type="InterPro" id="IPR014948">
    <property type="entry name" value="BrxA"/>
</dbReference>
<accession>A0A1N7CA96</accession>
<dbReference type="STRING" id="588898.BB347_09370"/>
<dbReference type="AlphaFoldDB" id="A0A1N7CA96"/>
<dbReference type="EMBL" id="FTNP01000002">
    <property type="protein sequence ID" value="SIR60518.1"/>
    <property type="molecule type" value="Genomic_DNA"/>
</dbReference>
<dbReference type="InterPro" id="IPR023137">
    <property type="entry name" value="BrxA_sf"/>
</dbReference>
<evidence type="ECO:0000313" key="1">
    <source>
        <dbReference type="EMBL" id="APX96812.1"/>
    </source>
</evidence>
<dbReference type="Proteomes" id="UP000185687">
    <property type="component" value="Unassembled WGS sequence"/>
</dbReference>